<dbReference type="Pfam" id="PF02607">
    <property type="entry name" value="B12-binding_2"/>
    <property type="match status" value="1"/>
</dbReference>
<dbReference type="InterPro" id="IPR009061">
    <property type="entry name" value="DNA-bd_dom_put_sf"/>
</dbReference>
<protein>
    <submittedName>
        <fullName evidence="5">B12 binding protein</fullName>
    </submittedName>
</protein>
<dbReference type="EMBL" id="SNWP01000010">
    <property type="protein sequence ID" value="TDO28300.1"/>
    <property type="molecule type" value="Genomic_DNA"/>
</dbReference>
<dbReference type="Proteomes" id="UP000295741">
    <property type="component" value="Unassembled WGS sequence"/>
</dbReference>
<dbReference type="AlphaFoldDB" id="A0A4R6IZJ1"/>
<dbReference type="InterPro" id="IPR000551">
    <property type="entry name" value="MerR-type_HTH_dom"/>
</dbReference>
<dbReference type="PANTHER" id="PTHR30204">
    <property type="entry name" value="REDOX-CYCLING DRUG-SENSING TRANSCRIPTIONAL ACTIVATOR SOXR"/>
    <property type="match status" value="1"/>
</dbReference>
<keyword evidence="1" id="KW-0805">Transcription regulation</keyword>
<keyword evidence="2" id="KW-0238">DNA-binding</keyword>
<dbReference type="CDD" id="cd01104">
    <property type="entry name" value="HTH_MlrA-CarA"/>
    <property type="match status" value="1"/>
</dbReference>
<dbReference type="SUPFAM" id="SSF46955">
    <property type="entry name" value="Putative DNA-binding domain"/>
    <property type="match status" value="1"/>
</dbReference>
<dbReference type="PANTHER" id="PTHR30204:SF67">
    <property type="entry name" value="HTH-TYPE TRANSCRIPTIONAL REGULATOR MLRA-RELATED"/>
    <property type="match status" value="1"/>
</dbReference>
<accession>A0A4R6IZJ1</accession>
<dbReference type="RefSeq" id="WP_133472853.1">
    <property type="nucleotide sequence ID" value="NZ_SNWP01000010.1"/>
</dbReference>
<dbReference type="Gene3D" id="1.10.1240.10">
    <property type="entry name" value="Methionine synthase domain"/>
    <property type="match status" value="1"/>
</dbReference>
<dbReference type="InterPro" id="IPR036724">
    <property type="entry name" value="Cobalamin-bd_sf"/>
</dbReference>
<dbReference type="PROSITE" id="PS50937">
    <property type="entry name" value="HTH_MERR_2"/>
    <property type="match status" value="1"/>
</dbReference>
<dbReference type="OrthoDB" id="9800334at2"/>
<evidence type="ECO:0000313" key="6">
    <source>
        <dbReference type="Proteomes" id="UP000295741"/>
    </source>
</evidence>
<feature type="domain" description="HTH merR-type" evidence="4">
    <location>
        <begin position="3"/>
        <end position="72"/>
    </location>
</feature>
<keyword evidence="3" id="KW-0804">Transcription</keyword>
<evidence type="ECO:0000313" key="5">
    <source>
        <dbReference type="EMBL" id="TDO28300.1"/>
    </source>
</evidence>
<evidence type="ECO:0000259" key="4">
    <source>
        <dbReference type="PROSITE" id="PS50937"/>
    </source>
</evidence>
<dbReference type="GO" id="GO:0031419">
    <property type="term" value="F:cobalamin binding"/>
    <property type="evidence" value="ECO:0007669"/>
    <property type="project" value="InterPro"/>
</dbReference>
<dbReference type="GO" id="GO:0003700">
    <property type="term" value="F:DNA-binding transcription factor activity"/>
    <property type="evidence" value="ECO:0007669"/>
    <property type="project" value="InterPro"/>
</dbReference>
<sequence length="292" mass="33934">MNHFTIKDIENLSGIKAHTLRIWEQRYQLFTPKRKESKHRYYDNEDLKHILRISQLYHNGIKISKIAQLSDESIRSMAMLGSEQKESSASFVHQLIEASIDFDEDSFEAALDTAFKQFGFESTIIDIVYVFLERVGLLWLTDHMLPAQEHFASNIVRRKIIAHIESLKVKPVASGDTYVLFTLEGEYHEIPLLLAYYLMKASGKHCIYMGVNVPVSDLETYVLHKKPTHLYFHAIAHMNEEPVDEMLTTITRMFKEQRVIMAGPLTKEVTCTQENLKVLYSMKEMLDFVKKN</sequence>
<dbReference type="SMART" id="SM00422">
    <property type="entry name" value="HTH_MERR"/>
    <property type="match status" value="1"/>
</dbReference>
<dbReference type="Gene3D" id="3.40.50.280">
    <property type="entry name" value="Cobalamin-binding domain"/>
    <property type="match status" value="1"/>
</dbReference>
<dbReference type="GO" id="GO:0003677">
    <property type="term" value="F:DNA binding"/>
    <property type="evidence" value="ECO:0007669"/>
    <property type="project" value="UniProtKB-KW"/>
</dbReference>
<evidence type="ECO:0000256" key="2">
    <source>
        <dbReference type="ARBA" id="ARBA00023125"/>
    </source>
</evidence>
<dbReference type="Pfam" id="PF13411">
    <property type="entry name" value="MerR_1"/>
    <property type="match status" value="1"/>
</dbReference>
<comment type="caution">
    <text evidence="5">The sequence shown here is derived from an EMBL/GenBank/DDBJ whole genome shotgun (WGS) entry which is preliminary data.</text>
</comment>
<organism evidence="5 6">
    <name type="scientific">Sediminibacterium goheungense</name>
    <dbReference type="NCBI Taxonomy" id="1086393"/>
    <lineage>
        <taxon>Bacteria</taxon>
        <taxon>Pseudomonadati</taxon>
        <taxon>Bacteroidota</taxon>
        <taxon>Chitinophagia</taxon>
        <taxon>Chitinophagales</taxon>
        <taxon>Chitinophagaceae</taxon>
        <taxon>Sediminibacterium</taxon>
    </lineage>
</organism>
<name>A0A4R6IZJ1_9BACT</name>
<gene>
    <name evidence="5" type="ORF">BC659_0363</name>
</gene>
<evidence type="ECO:0000256" key="3">
    <source>
        <dbReference type="ARBA" id="ARBA00023163"/>
    </source>
</evidence>
<keyword evidence="6" id="KW-1185">Reference proteome</keyword>
<dbReference type="InterPro" id="IPR003759">
    <property type="entry name" value="Cbl-bd_cap"/>
</dbReference>
<dbReference type="GO" id="GO:0046872">
    <property type="term" value="F:metal ion binding"/>
    <property type="evidence" value="ECO:0007669"/>
    <property type="project" value="InterPro"/>
</dbReference>
<dbReference type="InterPro" id="IPR047057">
    <property type="entry name" value="MerR_fam"/>
</dbReference>
<dbReference type="InterPro" id="IPR036594">
    <property type="entry name" value="Meth_synthase_dom"/>
</dbReference>
<dbReference type="Gene3D" id="1.10.1660.10">
    <property type="match status" value="1"/>
</dbReference>
<evidence type="ECO:0000256" key="1">
    <source>
        <dbReference type="ARBA" id="ARBA00023015"/>
    </source>
</evidence>
<dbReference type="SUPFAM" id="SSF52242">
    <property type="entry name" value="Cobalamin (vitamin B12)-binding domain"/>
    <property type="match status" value="1"/>
</dbReference>
<reference evidence="5 6" key="1">
    <citation type="submission" date="2019-03" db="EMBL/GenBank/DDBJ databases">
        <title>Genomic Encyclopedia of Archaeal and Bacterial Type Strains, Phase II (KMG-II): from individual species to whole genera.</title>
        <authorList>
            <person name="Goeker M."/>
        </authorList>
    </citation>
    <scope>NUCLEOTIDE SEQUENCE [LARGE SCALE GENOMIC DNA]</scope>
    <source>
        <strain evidence="5 6">DSM 28323</strain>
    </source>
</reference>
<proteinExistence type="predicted"/>